<organism evidence="3">
    <name type="scientific">Melampsora larici-populina (strain 98AG31 / pathotype 3-4-7)</name>
    <name type="common">Poplar leaf rust fungus</name>
    <dbReference type="NCBI Taxonomy" id="747676"/>
    <lineage>
        <taxon>Eukaryota</taxon>
        <taxon>Fungi</taxon>
        <taxon>Dikarya</taxon>
        <taxon>Basidiomycota</taxon>
        <taxon>Pucciniomycotina</taxon>
        <taxon>Pucciniomycetes</taxon>
        <taxon>Pucciniales</taxon>
        <taxon>Melampsoraceae</taxon>
        <taxon>Melampsora</taxon>
    </lineage>
</organism>
<accession>F4RGC0</accession>
<keyword evidence="1" id="KW-0472">Membrane</keyword>
<feature type="transmembrane region" description="Helical" evidence="1">
    <location>
        <begin position="35"/>
        <end position="53"/>
    </location>
</feature>
<dbReference type="KEGG" id="mlr:MELLADRAFT_104832"/>
<evidence type="ECO:0000313" key="3">
    <source>
        <dbReference type="Proteomes" id="UP000001072"/>
    </source>
</evidence>
<keyword evidence="3" id="KW-1185">Reference proteome</keyword>
<keyword evidence="1" id="KW-0812">Transmembrane</keyword>
<proteinExistence type="predicted"/>
<name>F4RGC0_MELLP</name>
<sequence>MSCDGWRLTLLISMADVSSGFILIWYALKVVLSSLISLALEWFGWVIFVPGSWTSVMTLVDFAFGVCRGGFDFVYDEDFPELVLLLFVGLINALDASRVGVVFPRVLCSFWPESVASSTSMSAGIALKSPSTCQGGTRSDTKDQIAKLNTLFATSSDHPSWASHSHHNSTGTARSFKGYTNSIQIKYKTSSHCYTRSTPYPDTTGEMKSFERT</sequence>
<reference evidence="3" key="1">
    <citation type="journal article" date="2011" name="Proc. Natl. Acad. Sci. U.S.A.">
        <title>Obligate biotrophy features unraveled by the genomic analysis of rust fungi.</title>
        <authorList>
            <person name="Duplessis S."/>
            <person name="Cuomo C.A."/>
            <person name="Lin Y.-C."/>
            <person name="Aerts A."/>
            <person name="Tisserant E."/>
            <person name="Veneault-Fourrey C."/>
            <person name="Joly D.L."/>
            <person name="Hacquard S."/>
            <person name="Amselem J."/>
            <person name="Cantarel B.L."/>
            <person name="Chiu R."/>
            <person name="Coutinho P.M."/>
            <person name="Feau N."/>
            <person name="Field M."/>
            <person name="Frey P."/>
            <person name="Gelhaye E."/>
            <person name="Goldberg J."/>
            <person name="Grabherr M.G."/>
            <person name="Kodira C.D."/>
            <person name="Kohler A."/>
            <person name="Kuees U."/>
            <person name="Lindquist E.A."/>
            <person name="Lucas S.M."/>
            <person name="Mago R."/>
            <person name="Mauceli E."/>
            <person name="Morin E."/>
            <person name="Murat C."/>
            <person name="Pangilinan J.L."/>
            <person name="Park R."/>
            <person name="Pearson M."/>
            <person name="Quesneville H."/>
            <person name="Rouhier N."/>
            <person name="Sakthikumar S."/>
            <person name="Salamov A.A."/>
            <person name="Schmutz J."/>
            <person name="Selles B."/>
            <person name="Shapiro H."/>
            <person name="Tanguay P."/>
            <person name="Tuskan G.A."/>
            <person name="Henrissat B."/>
            <person name="Van de Peer Y."/>
            <person name="Rouze P."/>
            <person name="Ellis J.G."/>
            <person name="Dodds P.N."/>
            <person name="Schein J.E."/>
            <person name="Zhong S."/>
            <person name="Hamelin R.C."/>
            <person name="Grigoriev I.V."/>
            <person name="Szabo L.J."/>
            <person name="Martin F."/>
        </authorList>
    </citation>
    <scope>NUCLEOTIDE SEQUENCE [LARGE SCALE GENOMIC DNA]</scope>
    <source>
        <strain evidence="3">98AG31 / pathotype 3-4-7</strain>
    </source>
</reference>
<dbReference type="GeneID" id="18922407"/>
<evidence type="ECO:0000313" key="2">
    <source>
        <dbReference type="EMBL" id="EGG08690.1"/>
    </source>
</evidence>
<dbReference type="Proteomes" id="UP000001072">
    <property type="component" value="Unassembled WGS sequence"/>
</dbReference>
<dbReference type="InParanoid" id="F4RGC0"/>
<dbReference type="EMBL" id="GL883100">
    <property type="protein sequence ID" value="EGG08690.1"/>
    <property type="molecule type" value="Genomic_DNA"/>
</dbReference>
<feature type="transmembrane region" description="Helical" evidence="1">
    <location>
        <begin position="6"/>
        <end position="28"/>
    </location>
</feature>
<dbReference type="HOGENOM" id="CLU_1294652_0_0_1"/>
<evidence type="ECO:0000256" key="1">
    <source>
        <dbReference type="SAM" id="Phobius"/>
    </source>
</evidence>
<protein>
    <submittedName>
        <fullName evidence="2">Uncharacterized protein</fullName>
    </submittedName>
</protein>
<dbReference type="AlphaFoldDB" id="F4RGC0"/>
<gene>
    <name evidence="2" type="ORF">MELLADRAFT_104832</name>
</gene>
<dbReference type="RefSeq" id="XP_007408276.1">
    <property type="nucleotide sequence ID" value="XM_007408214.1"/>
</dbReference>
<keyword evidence="1" id="KW-1133">Transmembrane helix</keyword>
<dbReference type="VEuPathDB" id="FungiDB:MELLADRAFT_104832"/>